<dbReference type="Pfam" id="PF12799">
    <property type="entry name" value="LRR_4"/>
    <property type="match status" value="1"/>
</dbReference>
<dbReference type="PANTHER" id="PTHR46652:SF3">
    <property type="entry name" value="LEUCINE-RICH REPEAT-CONTAINING PROTEIN 9"/>
    <property type="match status" value="1"/>
</dbReference>
<dbReference type="InterPro" id="IPR050836">
    <property type="entry name" value="SDS22/Internalin_LRR"/>
</dbReference>
<evidence type="ECO:0000256" key="3">
    <source>
        <dbReference type="SAM" id="Coils"/>
    </source>
</evidence>
<evidence type="ECO:0000313" key="4">
    <source>
        <dbReference type="EMBL" id="CAI9938392.1"/>
    </source>
</evidence>
<keyword evidence="3" id="KW-0175">Coiled coil</keyword>
<evidence type="ECO:0000256" key="1">
    <source>
        <dbReference type="ARBA" id="ARBA00022614"/>
    </source>
</evidence>
<dbReference type="InterPro" id="IPR032675">
    <property type="entry name" value="LRR_dom_sf"/>
</dbReference>
<evidence type="ECO:0000313" key="6">
    <source>
        <dbReference type="Proteomes" id="UP001642409"/>
    </source>
</evidence>
<dbReference type="InterPro" id="IPR001611">
    <property type="entry name" value="Leu-rich_rpt"/>
</dbReference>
<keyword evidence="2" id="KW-0677">Repeat</keyword>
<sequence length="753" mass="88500">MQIIQQNELIQQIIHSNYKIESLPENFIGYSEYLELQCDISLNNNETEQKLSLNYEFNSQDLRWVEKFEHILILVLKSYSNTQFLQLPRQIRELEVYNKYLIDLSQMNTESLLEKILICSSQDSKSNDYSQLIMCDFNQMKKLQHIEFRNMDYVDLANISKVISLKVLVLSNIDLIESPLLSQLSSLTDLSMKNCNMYDILCLKFLHELVNLDLSRNHISNLYPLKKLLKLKKLILHDNQIDNVNAMSKLSQLTEFDLSVNLISDVKLMRHFTSLKVLNVSNNLMKNIDSFQHLTKLQDLNISFNQVCCLKCLRNMHFLQTFSAHNNMISDISDLINCKQLKTVTLQNNQISDILDLVHLKSLIYLDISTNNIVNCQVFPNLVHLIANSNKIASTDFIISSEKLQWLELKSNHIARFPECANLTHLDLEDNRIIHLEAPNSTKLKYLNIKHNFIIETDLSAYENVHFKEWIRIQQQTLNENNNQQNERLTEKLNKQSNNELNENEIQQLQHNIQQNDQKRKERINTVLKQNYNDYFLNKYEFKTESEISNEPYLRDLNFIKSTHCSNLNITNCPGMLFVNAPLQITNLCVTQCKLNSINGLKLLLNLKILNLKHNKLVDVTEIRFLHELESLNLQNNKILTIYPIIHLKKLKFAYLDGNCIQNEQFQRVTNTQYSNRDQRALTTEEKRTYKGIHAVQQAQTRLELMQHKIHKFKQKAKNQLHFQTSFNRLESLVIQIVQTYQQLADVDYSQYQ</sequence>
<dbReference type="Proteomes" id="UP001642409">
    <property type="component" value="Unassembled WGS sequence"/>
</dbReference>
<protein>
    <submittedName>
        <fullName evidence="4">Uncharacterized protein</fullName>
    </submittedName>
</protein>
<keyword evidence="6" id="KW-1185">Reference proteome</keyword>
<evidence type="ECO:0000256" key="2">
    <source>
        <dbReference type="ARBA" id="ARBA00022737"/>
    </source>
</evidence>
<dbReference type="Gene3D" id="3.80.10.10">
    <property type="entry name" value="Ribonuclease Inhibitor"/>
    <property type="match status" value="3"/>
</dbReference>
<dbReference type="SUPFAM" id="SSF52058">
    <property type="entry name" value="L domain-like"/>
    <property type="match status" value="2"/>
</dbReference>
<dbReference type="PROSITE" id="PS51450">
    <property type="entry name" value="LRR"/>
    <property type="match status" value="8"/>
</dbReference>
<reference evidence="4" key="1">
    <citation type="submission" date="2023-06" db="EMBL/GenBank/DDBJ databases">
        <authorList>
            <person name="Kurt Z."/>
        </authorList>
    </citation>
    <scope>NUCLEOTIDE SEQUENCE</scope>
</reference>
<reference evidence="5 6" key="2">
    <citation type="submission" date="2024-07" db="EMBL/GenBank/DDBJ databases">
        <authorList>
            <person name="Akdeniz Z."/>
        </authorList>
    </citation>
    <scope>NUCLEOTIDE SEQUENCE [LARGE SCALE GENOMIC DNA]</scope>
</reference>
<dbReference type="InterPro" id="IPR025875">
    <property type="entry name" value="Leu-rich_rpt_4"/>
</dbReference>
<feature type="coiled-coil region" evidence="3">
    <location>
        <begin position="475"/>
        <end position="519"/>
    </location>
</feature>
<dbReference type="SMART" id="SM00365">
    <property type="entry name" value="LRR_SD22"/>
    <property type="match status" value="8"/>
</dbReference>
<organism evidence="4">
    <name type="scientific">Hexamita inflata</name>
    <dbReference type="NCBI Taxonomy" id="28002"/>
    <lineage>
        <taxon>Eukaryota</taxon>
        <taxon>Metamonada</taxon>
        <taxon>Diplomonadida</taxon>
        <taxon>Hexamitidae</taxon>
        <taxon>Hexamitinae</taxon>
        <taxon>Hexamita</taxon>
    </lineage>
</organism>
<keyword evidence="1" id="KW-0433">Leucine-rich repeat</keyword>
<comment type="caution">
    <text evidence="4">The sequence shown here is derived from an EMBL/GenBank/DDBJ whole genome shotgun (WGS) entry which is preliminary data.</text>
</comment>
<dbReference type="EMBL" id="CAXDID020000025">
    <property type="protein sequence ID" value="CAL5990699.1"/>
    <property type="molecule type" value="Genomic_DNA"/>
</dbReference>
<dbReference type="EMBL" id="CATOUU010000654">
    <property type="protein sequence ID" value="CAI9938392.1"/>
    <property type="molecule type" value="Genomic_DNA"/>
</dbReference>
<dbReference type="AlphaFoldDB" id="A0AA86PHG5"/>
<dbReference type="PANTHER" id="PTHR46652">
    <property type="entry name" value="LEUCINE-RICH REPEAT AND IQ DOMAIN-CONTAINING PROTEIN 1-RELATED"/>
    <property type="match status" value="1"/>
</dbReference>
<proteinExistence type="predicted"/>
<name>A0AA86PHG5_9EUKA</name>
<gene>
    <name evidence="5" type="ORF">HINF_LOCUS11531</name>
    <name evidence="4" type="ORF">HINF_LOCUS26037</name>
</gene>
<accession>A0AA86PHG5</accession>
<evidence type="ECO:0000313" key="5">
    <source>
        <dbReference type="EMBL" id="CAL5990699.1"/>
    </source>
</evidence>